<keyword evidence="2" id="KW-1185">Reference proteome</keyword>
<gene>
    <name evidence="1" type="primary">AUGUSTUS-3.0.2_32108</name>
    <name evidence="1" type="ORF">TcasGA2_TC032108</name>
</gene>
<accession>A0A139WMG7</accession>
<name>A0A139WMG7_TRICA</name>
<reference evidence="1 2" key="1">
    <citation type="journal article" date="2008" name="Nature">
        <title>The genome of the model beetle and pest Tribolium castaneum.</title>
        <authorList>
            <consortium name="Tribolium Genome Sequencing Consortium"/>
            <person name="Richards S."/>
            <person name="Gibbs R.A."/>
            <person name="Weinstock G.M."/>
            <person name="Brown S.J."/>
            <person name="Denell R."/>
            <person name="Beeman R.W."/>
            <person name="Gibbs R."/>
            <person name="Beeman R.W."/>
            <person name="Brown S.J."/>
            <person name="Bucher G."/>
            <person name="Friedrich M."/>
            <person name="Grimmelikhuijzen C.J."/>
            <person name="Klingler M."/>
            <person name="Lorenzen M."/>
            <person name="Richards S."/>
            <person name="Roth S."/>
            <person name="Schroder R."/>
            <person name="Tautz D."/>
            <person name="Zdobnov E.M."/>
            <person name="Muzny D."/>
            <person name="Gibbs R.A."/>
            <person name="Weinstock G.M."/>
            <person name="Attaway T."/>
            <person name="Bell S."/>
            <person name="Buhay C.J."/>
            <person name="Chandrabose M.N."/>
            <person name="Chavez D."/>
            <person name="Clerk-Blankenburg K.P."/>
            <person name="Cree A."/>
            <person name="Dao M."/>
            <person name="Davis C."/>
            <person name="Chacko J."/>
            <person name="Dinh H."/>
            <person name="Dugan-Rocha S."/>
            <person name="Fowler G."/>
            <person name="Garner T.T."/>
            <person name="Garnes J."/>
            <person name="Gnirke A."/>
            <person name="Hawes A."/>
            <person name="Hernandez J."/>
            <person name="Hines S."/>
            <person name="Holder M."/>
            <person name="Hume J."/>
            <person name="Jhangiani S.N."/>
            <person name="Joshi V."/>
            <person name="Khan Z.M."/>
            <person name="Jackson L."/>
            <person name="Kovar C."/>
            <person name="Kowis A."/>
            <person name="Lee S."/>
            <person name="Lewis L.R."/>
            <person name="Margolis J."/>
            <person name="Morgan M."/>
            <person name="Nazareth L.V."/>
            <person name="Nguyen N."/>
            <person name="Okwuonu G."/>
            <person name="Parker D."/>
            <person name="Richards S."/>
            <person name="Ruiz S.J."/>
            <person name="Santibanez J."/>
            <person name="Savard J."/>
            <person name="Scherer S.E."/>
            <person name="Schneider B."/>
            <person name="Sodergren E."/>
            <person name="Tautz D."/>
            <person name="Vattahil S."/>
            <person name="Villasana D."/>
            <person name="White C.S."/>
            <person name="Wright R."/>
            <person name="Park Y."/>
            <person name="Beeman R.W."/>
            <person name="Lord J."/>
            <person name="Oppert B."/>
            <person name="Lorenzen M."/>
            <person name="Brown S."/>
            <person name="Wang L."/>
            <person name="Savard J."/>
            <person name="Tautz D."/>
            <person name="Richards S."/>
            <person name="Weinstock G."/>
            <person name="Gibbs R.A."/>
            <person name="Liu Y."/>
            <person name="Worley K."/>
            <person name="Weinstock G."/>
            <person name="Elsik C.G."/>
            <person name="Reese J.T."/>
            <person name="Elhaik E."/>
            <person name="Landan G."/>
            <person name="Graur D."/>
            <person name="Arensburger P."/>
            <person name="Atkinson P."/>
            <person name="Beeman R.W."/>
            <person name="Beidler J."/>
            <person name="Brown S.J."/>
            <person name="Demuth J.P."/>
            <person name="Drury D.W."/>
            <person name="Du Y.Z."/>
            <person name="Fujiwara H."/>
            <person name="Lorenzen M."/>
            <person name="Maselli V."/>
            <person name="Osanai M."/>
            <person name="Park Y."/>
            <person name="Robertson H.M."/>
            <person name="Tu Z."/>
            <person name="Wang J.J."/>
            <person name="Wang S."/>
            <person name="Richards S."/>
            <person name="Song H."/>
            <person name="Zhang L."/>
            <person name="Sodergren E."/>
            <person name="Werner D."/>
            <person name="Stanke M."/>
            <person name="Morgenstern B."/>
            <person name="Solovyev V."/>
            <person name="Kosarev P."/>
            <person name="Brown G."/>
            <person name="Chen H.C."/>
            <person name="Ermolaeva O."/>
            <person name="Hlavina W."/>
            <person name="Kapustin Y."/>
            <person name="Kiryutin B."/>
            <person name="Kitts P."/>
            <person name="Maglott D."/>
            <person name="Pruitt K."/>
            <person name="Sapojnikov V."/>
            <person name="Souvorov A."/>
            <person name="Mackey A.J."/>
            <person name="Waterhouse R.M."/>
            <person name="Wyder S."/>
            <person name="Zdobnov E.M."/>
            <person name="Zdobnov E.M."/>
            <person name="Wyder S."/>
            <person name="Kriventseva E.V."/>
            <person name="Kadowaki T."/>
            <person name="Bork P."/>
            <person name="Aranda M."/>
            <person name="Bao R."/>
            <person name="Beermann A."/>
            <person name="Berns N."/>
            <person name="Bolognesi R."/>
            <person name="Bonneton F."/>
            <person name="Bopp D."/>
            <person name="Brown S.J."/>
            <person name="Bucher G."/>
            <person name="Butts T."/>
            <person name="Chaumot A."/>
            <person name="Denell R.E."/>
            <person name="Ferrier D.E."/>
            <person name="Friedrich M."/>
            <person name="Gordon C.M."/>
            <person name="Jindra M."/>
            <person name="Klingler M."/>
            <person name="Lan Q."/>
            <person name="Lattorff H.M."/>
            <person name="Laudet V."/>
            <person name="von Levetsow C."/>
            <person name="Liu Z."/>
            <person name="Lutz R."/>
            <person name="Lynch J.A."/>
            <person name="da Fonseca R.N."/>
            <person name="Posnien N."/>
            <person name="Reuter R."/>
            <person name="Roth S."/>
            <person name="Savard J."/>
            <person name="Schinko J.B."/>
            <person name="Schmitt C."/>
            <person name="Schoppmeier M."/>
            <person name="Schroder R."/>
            <person name="Shippy T.D."/>
            <person name="Simonnet F."/>
            <person name="Marques-Souza H."/>
            <person name="Tautz D."/>
            <person name="Tomoyasu Y."/>
            <person name="Trauner J."/>
            <person name="Van der Zee M."/>
            <person name="Vervoort M."/>
            <person name="Wittkopp N."/>
            <person name="Wimmer E.A."/>
            <person name="Yang X."/>
            <person name="Jones A.K."/>
            <person name="Sattelle D.B."/>
            <person name="Ebert P.R."/>
            <person name="Nelson D."/>
            <person name="Scott J.G."/>
            <person name="Beeman R.W."/>
            <person name="Muthukrishnan S."/>
            <person name="Kramer K.J."/>
            <person name="Arakane Y."/>
            <person name="Beeman R.W."/>
            <person name="Zhu Q."/>
            <person name="Hogenkamp D."/>
            <person name="Dixit R."/>
            <person name="Oppert B."/>
            <person name="Jiang H."/>
            <person name="Zou Z."/>
            <person name="Marshall J."/>
            <person name="Elpidina E."/>
            <person name="Vinokurov K."/>
            <person name="Oppert C."/>
            <person name="Zou Z."/>
            <person name="Evans J."/>
            <person name="Lu Z."/>
            <person name="Zhao P."/>
            <person name="Sumathipala N."/>
            <person name="Altincicek B."/>
            <person name="Vilcinskas A."/>
            <person name="Williams M."/>
            <person name="Hultmark D."/>
            <person name="Hetru C."/>
            <person name="Jiang H."/>
            <person name="Grimmelikhuijzen C.J."/>
            <person name="Hauser F."/>
            <person name="Cazzamali G."/>
            <person name="Williamson M."/>
            <person name="Park Y."/>
            <person name="Li B."/>
            <person name="Tanaka Y."/>
            <person name="Predel R."/>
            <person name="Neupert S."/>
            <person name="Schachtner J."/>
            <person name="Verleyen P."/>
            <person name="Raible F."/>
            <person name="Bork P."/>
            <person name="Friedrich M."/>
            <person name="Walden K.K."/>
            <person name="Robertson H.M."/>
            <person name="Angeli S."/>
            <person name="Foret S."/>
            <person name="Bucher G."/>
            <person name="Schuetz S."/>
            <person name="Maleszka R."/>
            <person name="Wimmer E.A."/>
            <person name="Beeman R.W."/>
            <person name="Lorenzen M."/>
            <person name="Tomoyasu Y."/>
            <person name="Miller S.C."/>
            <person name="Grossmann D."/>
            <person name="Bucher G."/>
        </authorList>
    </citation>
    <scope>NUCLEOTIDE SEQUENCE [LARGE SCALE GENOMIC DNA]</scope>
    <source>
        <strain evidence="1 2">Georgia GA2</strain>
    </source>
</reference>
<dbReference type="AlphaFoldDB" id="A0A139WMG7"/>
<organism evidence="1 2">
    <name type="scientific">Tribolium castaneum</name>
    <name type="common">Red flour beetle</name>
    <dbReference type="NCBI Taxonomy" id="7070"/>
    <lineage>
        <taxon>Eukaryota</taxon>
        <taxon>Metazoa</taxon>
        <taxon>Ecdysozoa</taxon>
        <taxon>Arthropoda</taxon>
        <taxon>Hexapoda</taxon>
        <taxon>Insecta</taxon>
        <taxon>Pterygota</taxon>
        <taxon>Neoptera</taxon>
        <taxon>Endopterygota</taxon>
        <taxon>Coleoptera</taxon>
        <taxon>Polyphaga</taxon>
        <taxon>Cucujiformia</taxon>
        <taxon>Tenebrionidae</taxon>
        <taxon>Tenebrionidae incertae sedis</taxon>
        <taxon>Tribolium</taxon>
    </lineage>
</organism>
<dbReference type="InParanoid" id="A0A139WMG7"/>
<evidence type="ECO:0000313" key="2">
    <source>
        <dbReference type="Proteomes" id="UP000007266"/>
    </source>
</evidence>
<evidence type="ECO:0000313" key="1">
    <source>
        <dbReference type="EMBL" id="KYB29160.1"/>
    </source>
</evidence>
<proteinExistence type="predicted"/>
<sequence>MQRWGVYWYIIGSVTCSTNPDRRVAGRTKQGAKGESWDQALMDYPATLSNARWICHFQTYSFPPNTANGSPD</sequence>
<protein>
    <submittedName>
        <fullName evidence="1">Uncharacterized protein</fullName>
    </submittedName>
</protein>
<dbReference type="Proteomes" id="UP000007266">
    <property type="component" value="Linkage group 2"/>
</dbReference>
<dbReference type="EMBL" id="KQ971312">
    <property type="protein sequence ID" value="KYB29160.1"/>
    <property type="molecule type" value="Genomic_DNA"/>
</dbReference>
<reference evidence="1 2" key="2">
    <citation type="journal article" date="2010" name="Nucleic Acids Res.">
        <title>BeetleBase in 2010: revisions to provide comprehensive genomic information for Tribolium castaneum.</title>
        <authorList>
            <person name="Kim H.S."/>
            <person name="Murphy T."/>
            <person name="Xia J."/>
            <person name="Caragea D."/>
            <person name="Park Y."/>
            <person name="Beeman R.W."/>
            <person name="Lorenzen M.D."/>
            <person name="Butcher S."/>
            <person name="Manak J.R."/>
            <person name="Brown S.J."/>
        </authorList>
    </citation>
    <scope>GENOME REANNOTATION</scope>
    <source>
        <strain evidence="1 2">Georgia GA2</strain>
    </source>
</reference>